<sequence>MRAKFLVESVTQHSSGSTSVLLMAVREGANDAENAEFWKATPNGKLEMCITNPNAKNSFQPGVYYWLDFVLIPDNQPSIDQSIDNLDSLDKEILFQMIKHLNDKITELETVNTSQRDQLSRRVQELEQFQCECETAQEYERDRS</sequence>
<reference evidence="1 2" key="1">
    <citation type="submission" date="2015-02" db="EMBL/GenBank/DDBJ databases">
        <title>Nostoc linckia genome annotation.</title>
        <authorList>
            <person name="Zhou Z."/>
        </authorList>
    </citation>
    <scope>NUCLEOTIDE SEQUENCE [LARGE SCALE GENOMIC DNA]</scope>
    <source>
        <strain evidence="2">z8</strain>
    </source>
</reference>
<comment type="caution">
    <text evidence="1">The sequence shown here is derived from an EMBL/GenBank/DDBJ whole genome shotgun (WGS) entry which is preliminary data.</text>
</comment>
<proteinExistence type="predicted"/>
<evidence type="ECO:0000313" key="2">
    <source>
        <dbReference type="Proteomes" id="UP000222310"/>
    </source>
</evidence>
<evidence type="ECO:0000313" key="1">
    <source>
        <dbReference type="EMBL" id="PHJ93710.1"/>
    </source>
</evidence>
<gene>
    <name evidence="1" type="ORF">VF08_34925</name>
</gene>
<organism evidence="1 2">
    <name type="scientific">Nostoc linckia z8</name>
    <dbReference type="NCBI Taxonomy" id="1628746"/>
    <lineage>
        <taxon>Bacteria</taxon>
        <taxon>Bacillati</taxon>
        <taxon>Cyanobacteriota</taxon>
        <taxon>Cyanophyceae</taxon>
        <taxon>Nostocales</taxon>
        <taxon>Nostocaceae</taxon>
        <taxon>Nostoc</taxon>
    </lineage>
</organism>
<dbReference type="Proteomes" id="UP000222310">
    <property type="component" value="Unassembled WGS sequence"/>
</dbReference>
<name>A0A9Q5Z509_NOSLI</name>
<dbReference type="RefSeq" id="WP_099070919.1">
    <property type="nucleotide sequence ID" value="NZ_LAHD01000181.1"/>
</dbReference>
<dbReference type="AlphaFoldDB" id="A0A9Q5Z509"/>
<dbReference type="GeneID" id="57095529"/>
<accession>A0A9Q5Z509</accession>
<dbReference type="EMBL" id="LAHD01000181">
    <property type="protein sequence ID" value="PHJ93710.1"/>
    <property type="molecule type" value="Genomic_DNA"/>
</dbReference>
<protein>
    <submittedName>
        <fullName evidence="1">Uncharacterized protein</fullName>
    </submittedName>
</protein>